<evidence type="ECO:0000313" key="4">
    <source>
        <dbReference type="Proteomes" id="UP000272888"/>
    </source>
</evidence>
<organism evidence="3 4">
    <name type="scientific">Corallococcus llansteffanensis</name>
    <dbReference type="NCBI Taxonomy" id="2316731"/>
    <lineage>
        <taxon>Bacteria</taxon>
        <taxon>Pseudomonadati</taxon>
        <taxon>Myxococcota</taxon>
        <taxon>Myxococcia</taxon>
        <taxon>Myxococcales</taxon>
        <taxon>Cystobacterineae</taxon>
        <taxon>Myxococcaceae</taxon>
        <taxon>Corallococcus</taxon>
    </lineage>
</organism>
<gene>
    <name evidence="3" type="ORF">D7V93_08250</name>
</gene>
<evidence type="ECO:0000256" key="1">
    <source>
        <dbReference type="SAM" id="MobiDB-lite"/>
    </source>
</evidence>
<dbReference type="EMBL" id="RAWB01000058">
    <property type="protein sequence ID" value="RKH63850.1"/>
    <property type="molecule type" value="Genomic_DNA"/>
</dbReference>
<name>A0A3A8Q9Z7_9BACT</name>
<accession>A0A3A8Q9Z7</accession>
<feature type="region of interest" description="Disordered" evidence="1">
    <location>
        <begin position="74"/>
        <end position="104"/>
    </location>
</feature>
<feature type="chain" id="PRO_5017292283" evidence="2">
    <location>
        <begin position="26"/>
        <end position="104"/>
    </location>
</feature>
<comment type="caution">
    <text evidence="3">The sequence shown here is derived from an EMBL/GenBank/DDBJ whole genome shotgun (WGS) entry which is preliminary data.</text>
</comment>
<evidence type="ECO:0000256" key="2">
    <source>
        <dbReference type="SAM" id="SignalP"/>
    </source>
</evidence>
<keyword evidence="2" id="KW-0732">Signal</keyword>
<proteinExistence type="predicted"/>
<dbReference type="AlphaFoldDB" id="A0A3A8Q9Z7"/>
<feature type="signal peptide" evidence="2">
    <location>
        <begin position="1"/>
        <end position="25"/>
    </location>
</feature>
<reference evidence="4" key="1">
    <citation type="submission" date="2018-09" db="EMBL/GenBank/DDBJ databases">
        <authorList>
            <person name="Livingstone P.G."/>
            <person name="Whitworth D.E."/>
        </authorList>
    </citation>
    <scope>NUCLEOTIDE SEQUENCE [LARGE SCALE GENOMIC DNA]</scope>
    <source>
        <strain evidence="4">CA051B</strain>
    </source>
</reference>
<feature type="compositionally biased region" description="Polar residues" evidence="1">
    <location>
        <begin position="74"/>
        <end position="85"/>
    </location>
</feature>
<dbReference type="RefSeq" id="WP_120642860.1">
    <property type="nucleotide sequence ID" value="NZ_RAWB01000058.1"/>
</dbReference>
<dbReference type="Proteomes" id="UP000272888">
    <property type="component" value="Unassembled WGS sequence"/>
</dbReference>
<sequence>MNALLRPLVKLTALSALAFAPNALAYDPFCDDVCSDRTPCTASCYYWATRTYITCGEAGFECWSGVLKSAPVSMNEQQPSAADTEQTCHESRQAPESSSQPARS</sequence>
<feature type="compositionally biased region" description="Polar residues" evidence="1">
    <location>
        <begin position="94"/>
        <end position="104"/>
    </location>
</feature>
<evidence type="ECO:0000313" key="3">
    <source>
        <dbReference type="EMBL" id="RKH63850.1"/>
    </source>
</evidence>
<keyword evidence="4" id="KW-1185">Reference proteome</keyword>
<protein>
    <submittedName>
        <fullName evidence="3">Uncharacterized protein</fullName>
    </submittedName>
</protein>